<dbReference type="EMBL" id="CP137555">
    <property type="protein sequence ID" value="WOX06134.1"/>
    <property type="molecule type" value="Genomic_DNA"/>
</dbReference>
<evidence type="ECO:0000313" key="1">
    <source>
        <dbReference type="EMBL" id="WOX06134.1"/>
    </source>
</evidence>
<dbReference type="AlphaFoldDB" id="A0AAU0N1L1"/>
<protein>
    <submittedName>
        <fullName evidence="1">Uncharacterized protein</fullName>
    </submittedName>
</protein>
<accession>A0AAU0N1L1</accession>
<dbReference type="KEGG" id="mpaf:R5R33_03075"/>
<reference evidence="1 2" key="1">
    <citation type="submission" date="2023-10" db="EMBL/GenBank/DDBJ databases">
        <title>Description of Microbulbifer bruguierae sp. nov., isolated from the sediments of mangrove plant Bruguiera sexangula and comparative genomic analyses of the genus Microbulbifer.</title>
        <authorList>
            <person name="Long M."/>
        </authorList>
    </citation>
    <scope>NUCLEOTIDE SEQUENCE [LARGE SCALE GENOMIC DNA]</scope>
    <source>
        <strain evidence="1 2">SPO729</strain>
    </source>
</reference>
<evidence type="ECO:0000313" key="2">
    <source>
        <dbReference type="Proteomes" id="UP001302477"/>
    </source>
</evidence>
<proteinExistence type="predicted"/>
<dbReference type="Proteomes" id="UP001302477">
    <property type="component" value="Chromosome"/>
</dbReference>
<sequence length="194" mass="21628">MRTKEEYISSIIPHRLGMVDIMHFVLDTLIFEEGSKPFELFVEGKLKVRGNTSFIANGAVEAGIINARALLEFLGLKVEKGNPYKLSERNGRRYDDDLFIEDFEGTSGKLSKVSIEDVYSLYPGPKEEAEMSLARIIHIGHKEIAHPTLGRENTTDDYAMLEIAARGIRALTVTFFFTKLGIPAPQHPVSASNA</sequence>
<name>A0AAU0N1L1_9GAMM</name>
<gene>
    <name evidence="1" type="ORF">R5R33_03075</name>
</gene>
<keyword evidence="2" id="KW-1185">Reference proteome</keyword>
<dbReference type="RefSeq" id="WP_318954593.1">
    <property type="nucleotide sequence ID" value="NZ_CP137555.1"/>
</dbReference>
<organism evidence="1 2">
    <name type="scientific">Microbulbifer pacificus</name>
    <dbReference type="NCBI Taxonomy" id="407164"/>
    <lineage>
        <taxon>Bacteria</taxon>
        <taxon>Pseudomonadati</taxon>
        <taxon>Pseudomonadota</taxon>
        <taxon>Gammaproteobacteria</taxon>
        <taxon>Cellvibrionales</taxon>
        <taxon>Microbulbiferaceae</taxon>
        <taxon>Microbulbifer</taxon>
    </lineage>
</organism>